<organism evidence="1">
    <name type="scientific">Lamprotornis superbus</name>
    <dbReference type="NCBI Taxonomy" id="245042"/>
    <lineage>
        <taxon>Eukaryota</taxon>
        <taxon>Metazoa</taxon>
        <taxon>Chordata</taxon>
        <taxon>Craniata</taxon>
        <taxon>Vertebrata</taxon>
        <taxon>Euteleostomi</taxon>
        <taxon>Archelosauria</taxon>
        <taxon>Archosauria</taxon>
        <taxon>Dinosauria</taxon>
        <taxon>Saurischia</taxon>
        <taxon>Theropoda</taxon>
        <taxon>Coelurosauria</taxon>
        <taxon>Aves</taxon>
        <taxon>Neognathae</taxon>
        <taxon>Neoaves</taxon>
        <taxon>Telluraves</taxon>
        <taxon>Australaves</taxon>
        <taxon>Passeriformes</taxon>
        <taxon>Sturnidae</taxon>
        <taxon>Lamprotornis</taxon>
    </lineage>
</organism>
<accession>A0A835U2D8</accession>
<dbReference type="EMBL" id="JADDUC010000003">
    <property type="protein sequence ID" value="KAG0135685.1"/>
    <property type="molecule type" value="Genomic_DNA"/>
</dbReference>
<name>A0A835U2D8_9PASS</name>
<protein>
    <submittedName>
        <fullName evidence="1">Uncharacterized protein</fullName>
    </submittedName>
</protein>
<reference evidence="1" key="1">
    <citation type="submission" date="2020-10" db="EMBL/GenBank/DDBJ databases">
        <title>Feather gene expression reveals the developmental basis of iridescence in African starlings.</title>
        <authorList>
            <person name="Rubenstein D.R."/>
        </authorList>
    </citation>
    <scope>NUCLEOTIDE SEQUENCE</scope>
    <source>
        <strain evidence="1">SS15</strain>
        <tissue evidence="1">Liver</tissue>
    </source>
</reference>
<evidence type="ECO:0000313" key="1">
    <source>
        <dbReference type="EMBL" id="KAG0135685.1"/>
    </source>
</evidence>
<gene>
    <name evidence="2" type="ORF">IHE44_0002753</name>
    <name evidence="1" type="ORF">IHE44_005232</name>
</gene>
<keyword evidence="3" id="KW-1185">Reference proteome</keyword>
<reference evidence="2 3" key="2">
    <citation type="journal article" date="2021" name="J. Hered.">
        <title>Feather Gene Expression Elucidates the Developmental Basis of Plumage Iridescence in African Starlings.</title>
        <authorList>
            <person name="Rubenstein D.R."/>
            <person name="Corvelo A."/>
            <person name="MacManes M.D."/>
            <person name="Maia R."/>
            <person name="Narzisi G."/>
            <person name="Rousaki A."/>
            <person name="Vandenabeele P."/>
            <person name="Shawkey M.D."/>
            <person name="Solomon J."/>
        </authorList>
    </citation>
    <scope>NUCLEOTIDE SEQUENCE [LARGE SCALE GENOMIC DNA]</scope>
    <source>
        <strain evidence="2">SS15</strain>
    </source>
</reference>
<dbReference type="AlphaFoldDB" id="A0A835U2D8"/>
<reference evidence="2" key="3">
    <citation type="submission" date="2022-01" db="EMBL/GenBank/DDBJ databases">
        <authorList>
            <person name="Rubenstein D.R."/>
        </authorList>
    </citation>
    <scope>NUCLEOTIDE SEQUENCE</scope>
    <source>
        <strain evidence="2">SS15</strain>
        <tissue evidence="2">Liver</tissue>
    </source>
</reference>
<sequence>MRLNSMHHLKENMYVTQTHSQGQCEVFPDNAGHMVSMAYTAATGLCPRKDSYSVQSQRTISPDASPPEGVPMTVYFEHSVADSHQAEIGRYLSEITRERRKT</sequence>
<evidence type="ECO:0000313" key="3">
    <source>
        <dbReference type="Proteomes" id="UP000618051"/>
    </source>
</evidence>
<proteinExistence type="predicted"/>
<comment type="caution">
    <text evidence="1">The sequence shown here is derived from an EMBL/GenBank/DDBJ whole genome shotgun (WGS) entry which is preliminary data.</text>
</comment>
<dbReference type="Proteomes" id="UP000618051">
    <property type="component" value="Unassembled WGS sequence"/>
</dbReference>
<dbReference type="EMBL" id="JADDUC020000013">
    <property type="protein sequence ID" value="KAI1235121.1"/>
    <property type="molecule type" value="Genomic_DNA"/>
</dbReference>
<evidence type="ECO:0000313" key="2">
    <source>
        <dbReference type="EMBL" id="KAI1235121.1"/>
    </source>
</evidence>